<dbReference type="KEGG" id="sng:SNE_A09920"/>
<dbReference type="InterPro" id="IPR005349">
    <property type="entry name" value="TMEM14"/>
</dbReference>
<evidence type="ECO:0000256" key="4">
    <source>
        <dbReference type="ARBA" id="ARBA00023136"/>
    </source>
</evidence>
<gene>
    <name evidence="6" type="ordered locus">SNE_A09920</name>
</gene>
<name>F8L7W7_SIMNZ</name>
<dbReference type="RefSeq" id="WP_013943336.1">
    <property type="nucleotide sequence ID" value="NC_015713.1"/>
</dbReference>
<feature type="transmembrane region" description="Helical" evidence="5">
    <location>
        <begin position="12"/>
        <end position="29"/>
    </location>
</feature>
<evidence type="ECO:0000313" key="7">
    <source>
        <dbReference type="Proteomes" id="UP000000496"/>
    </source>
</evidence>
<protein>
    <submittedName>
        <fullName evidence="6">Uncharacterized protein</fullName>
    </submittedName>
</protein>
<dbReference type="AlphaFoldDB" id="F8L7W7"/>
<dbReference type="Gene3D" id="1.10.10.1740">
    <property type="entry name" value="Transmembrane protein 14-like"/>
    <property type="match status" value="1"/>
</dbReference>
<evidence type="ECO:0000256" key="1">
    <source>
        <dbReference type="ARBA" id="ARBA00004370"/>
    </source>
</evidence>
<dbReference type="PANTHER" id="PTHR12668">
    <property type="entry name" value="TRANSMEMBRANE PROTEIN 14, 15"/>
    <property type="match status" value="1"/>
</dbReference>
<dbReference type="HOGENOM" id="CLU_096652_5_1_0"/>
<dbReference type="GO" id="GO:0016020">
    <property type="term" value="C:membrane"/>
    <property type="evidence" value="ECO:0007669"/>
    <property type="project" value="UniProtKB-SubCell"/>
</dbReference>
<accession>F8L7W7</accession>
<keyword evidence="4 5" id="KW-0472">Membrane</keyword>
<dbReference type="STRING" id="331113.SNE_A09920"/>
<feature type="transmembrane region" description="Helical" evidence="5">
    <location>
        <begin position="61"/>
        <end position="79"/>
    </location>
</feature>
<organism evidence="6 7">
    <name type="scientific">Simkania negevensis (strain ATCC VR-1471 / DSM 27360 / Z)</name>
    <dbReference type="NCBI Taxonomy" id="331113"/>
    <lineage>
        <taxon>Bacteria</taxon>
        <taxon>Pseudomonadati</taxon>
        <taxon>Chlamydiota</taxon>
        <taxon>Chlamydiia</taxon>
        <taxon>Parachlamydiales</taxon>
        <taxon>Simkaniaceae</taxon>
        <taxon>Simkania</taxon>
    </lineage>
</organism>
<dbReference type="InterPro" id="IPR044890">
    <property type="entry name" value="TMEM14_sf"/>
</dbReference>
<reference evidence="6 7" key="2">
    <citation type="journal article" date="2011" name="Mol. Biol. Evol.">
        <title>Unity in variety--the pan-genome of the Chlamydiae.</title>
        <authorList>
            <person name="Collingro A."/>
            <person name="Tischler P."/>
            <person name="Weinmaier T."/>
            <person name="Penz T."/>
            <person name="Heinz E."/>
            <person name="Brunham R.C."/>
            <person name="Read T.D."/>
            <person name="Bavoil P.M."/>
            <person name="Sachse K."/>
            <person name="Kahane S."/>
            <person name="Friedman M.G."/>
            <person name="Rattei T."/>
            <person name="Myers G.S."/>
            <person name="Horn M."/>
        </authorList>
    </citation>
    <scope>NUCLEOTIDE SEQUENCE [LARGE SCALE GENOMIC DNA]</scope>
    <source>
        <strain evidence="7">ATCC VR-1471 / Z</strain>
    </source>
</reference>
<reference key="1">
    <citation type="journal article" date="2011" name="Mol. Biol. Evol.">
        <title>Unity in variety -- the pan-genome of the Chlamydiae.</title>
        <authorList>
            <person name="Collingro A."/>
            <person name="Tischler P."/>
            <person name="Weinmaier T."/>
            <person name="Penz T."/>
            <person name="Heinz E."/>
            <person name="Brunham R.C."/>
            <person name="Read T.D."/>
            <person name="Bavoil P.M."/>
            <person name="Sachse K."/>
            <person name="Kahane S."/>
            <person name="Friedman M.G."/>
            <person name="Rattei T."/>
            <person name="Myers G.S.A."/>
            <person name="Horn M."/>
        </authorList>
    </citation>
    <scope>NUCLEOTIDE SEQUENCE</scope>
    <source>
        <strain>Z</strain>
    </source>
</reference>
<dbReference type="Pfam" id="PF03647">
    <property type="entry name" value="Tmemb_14"/>
    <property type="match status" value="1"/>
</dbReference>
<dbReference type="PANTHER" id="PTHR12668:SF43">
    <property type="entry name" value="TRANSMEMBRANE PROTEIN 14 HOMOLOG"/>
    <property type="match status" value="1"/>
</dbReference>
<dbReference type="EMBL" id="FR872582">
    <property type="protein sequence ID" value="CCB88869.1"/>
    <property type="molecule type" value="Genomic_DNA"/>
</dbReference>
<comment type="subcellular location">
    <subcellularLocation>
        <location evidence="1">Membrane</location>
    </subcellularLocation>
</comment>
<evidence type="ECO:0000313" key="6">
    <source>
        <dbReference type="EMBL" id="CCB88869.1"/>
    </source>
</evidence>
<proteinExistence type="predicted"/>
<evidence type="ECO:0000256" key="2">
    <source>
        <dbReference type="ARBA" id="ARBA00022692"/>
    </source>
</evidence>
<keyword evidence="3 5" id="KW-1133">Transmembrane helix</keyword>
<feature type="transmembrane region" description="Helical" evidence="5">
    <location>
        <begin position="35"/>
        <end position="54"/>
    </location>
</feature>
<evidence type="ECO:0000256" key="3">
    <source>
        <dbReference type="ARBA" id="ARBA00022989"/>
    </source>
</evidence>
<dbReference type="Proteomes" id="UP000000496">
    <property type="component" value="Chromosome gsn.131"/>
</dbReference>
<evidence type="ECO:0000256" key="5">
    <source>
        <dbReference type="SAM" id="Phobius"/>
    </source>
</evidence>
<keyword evidence="2 5" id="KW-0812">Transmembrane</keyword>
<sequence>MIQALKKNGYILLIYAILVFVGGFMGFVLKHSVPSLVAGGVSGLALLWSSVLHFTCRKWGIYFAFALMFLLEAFFSYRFVISEKFFPAGMMLILTSGVIILLITTLVKGSREEHAS</sequence>
<feature type="transmembrane region" description="Helical" evidence="5">
    <location>
        <begin position="85"/>
        <end position="107"/>
    </location>
</feature>
<dbReference type="eggNOG" id="COG5548">
    <property type="taxonomic scope" value="Bacteria"/>
</dbReference>
<keyword evidence="7" id="KW-1185">Reference proteome</keyword>